<keyword evidence="3 6" id="KW-0732">Signal</keyword>
<dbReference type="EMBL" id="JARJCW010000018">
    <property type="protein sequence ID" value="KAJ7214914.1"/>
    <property type="molecule type" value="Genomic_DNA"/>
</dbReference>
<protein>
    <recommendedName>
        <fullName evidence="7">CFEM domain-containing protein</fullName>
    </recommendedName>
</protein>
<dbReference type="SMART" id="SM00747">
    <property type="entry name" value="CFEM"/>
    <property type="match status" value="1"/>
</dbReference>
<evidence type="ECO:0000256" key="4">
    <source>
        <dbReference type="ARBA" id="ARBA00023157"/>
    </source>
</evidence>
<evidence type="ECO:0000256" key="3">
    <source>
        <dbReference type="ARBA" id="ARBA00022729"/>
    </source>
</evidence>
<evidence type="ECO:0000256" key="5">
    <source>
        <dbReference type="SAM" id="MobiDB-lite"/>
    </source>
</evidence>
<gene>
    <name evidence="8" type="ORF">GGX14DRAFT_443403</name>
</gene>
<feature type="chain" id="PRO_5042012150" description="CFEM domain-containing protein" evidence="6">
    <location>
        <begin position="18"/>
        <end position="225"/>
    </location>
</feature>
<evidence type="ECO:0000259" key="7">
    <source>
        <dbReference type="PROSITE" id="PS52012"/>
    </source>
</evidence>
<dbReference type="GO" id="GO:0005576">
    <property type="term" value="C:extracellular region"/>
    <property type="evidence" value="ECO:0007669"/>
    <property type="project" value="UniProtKB-SubCell"/>
</dbReference>
<comment type="subcellular location">
    <subcellularLocation>
        <location evidence="1">Secreted</location>
    </subcellularLocation>
</comment>
<dbReference type="InterPro" id="IPR008427">
    <property type="entry name" value="Extracellular_membr_CFEM_dom"/>
</dbReference>
<feature type="region of interest" description="Disordered" evidence="5">
    <location>
        <begin position="136"/>
        <end position="206"/>
    </location>
</feature>
<evidence type="ECO:0000256" key="2">
    <source>
        <dbReference type="ARBA" id="ARBA00022525"/>
    </source>
</evidence>
<organism evidence="8 9">
    <name type="scientific">Mycena pura</name>
    <dbReference type="NCBI Taxonomy" id="153505"/>
    <lineage>
        <taxon>Eukaryota</taxon>
        <taxon>Fungi</taxon>
        <taxon>Dikarya</taxon>
        <taxon>Basidiomycota</taxon>
        <taxon>Agaricomycotina</taxon>
        <taxon>Agaricomycetes</taxon>
        <taxon>Agaricomycetidae</taxon>
        <taxon>Agaricales</taxon>
        <taxon>Marasmiineae</taxon>
        <taxon>Mycenaceae</taxon>
        <taxon>Mycena</taxon>
    </lineage>
</organism>
<keyword evidence="4" id="KW-1015">Disulfide bond</keyword>
<dbReference type="Proteomes" id="UP001219525">
    <property type="component" value="Unassembled WGS sequence"/>
</dbReference>
<feature type="compositionally biased region" description="Low complexity" evidence="5">
    <location>
        <begin position="136"/>
        <end position="184"/>
    </location>
</feature>
<feature type="compositionally biased region" description="Polar residues" evidence="5">
    <location>
        <begin position="189"/>
        <end position="206"/>
    </location>
</feature>
<keyword evidence="9" id="KW-1185">Reference proteome</keyword>
<dbReference type="AlphaFoldDB" id="A0AAD6VJN8"/>
<feature type="signal peptide" evidence="6">
    <location>
        <begin position="1"/>
        <end position="17"/>
    </location>
</feature>
<dbReference type="Pfam" id="PF05730">
    <property type="entry name" value="CFEM"/>
    <property type="match status" value="1"/>
</dbReference>
<accession>A0AAD6VJN8</accession>
<sequence>LSLVLFLVSCVAGQATMLPLCATECAGESATKVGCDLSASACLCTTLFSSTVLKCSETTSCSPGEQAQVKTILESMCGTVSVPASGSEPSTRSFIATINASDETSTALFPPPFTLSNIDESESAFPPPFTLSNFVTPPVSSSSPTIQPQVSVPPSSSPGAASSSAFISTPVESGSSASSSFMLSPTPEPQTNGGTAAPSTRPSSGAAVNSASVLGAIIGLGIWIL</sequence>
<evidence type="ECO:0000313" key="9">
    <source>
        <dbReference type="Proteomes" id="UP001219525"/>
    </source>
</evidence>
<evidence type="ECO:0000256" key="1">
    <source>
        <dbReference type="ARBA" id="ARBA00004613"/>
    </source>
</evidence>
<evidence type="ECO:0000313" key="8">
    <source>
        <dbReference type="EMBL" id="KAJ7214914.1"/>
    </source>
</evidence>
<comment type="caution">
    <text evidence="8">The sequence shown here is derived from an EMBL/GenBank/DDBJ whole genome shotgun (WGS) entry which is preliminary data.</text>
</comment>
<feature type="domain" description="CFEM" evidence="7">
    <location>
        <begin position="1"/>
        <end position="102"/>
    </location>
</feature>
<proteinExistence type="predicted"/>
<evidence type="ECO:0000256" key="6">
    <source>
        <dbReference type="SAM" id="SignalP"/>
    </source>
</evidence>
<name>A0AAD6VJN8_9AGAR</name>
<keyword evidence="2" id="KW-0964">Secreted</keyword>
<reference evidence="8" key="1">
    <citation type="submission" date="2023-03" db="EMBL/GenBank/DDBJ databases">
        <title>Massive genome expansion in bonnet fungi (Mycena s.s.) driven by repeated elements and novel gene families across ecological guilds.</title>
        <authorList>
            <consortium name="Lawrence Berkeley National Laboratory"/>
            <person name="Harder C.B."/>
            <person name="Miyauchi S."/>
            <person name="Viragh M."/>
            <person name="Kuo A."/>
            <person name="Thoen E."/>
            <person name="Andreopoulos B."/>
            <person name="Lu D."/>
            <person name="Skrede I."/>
            <person name="Drula E."/>
            <person name="Henrissat B."/>
            <person name="Morin E."/>
            <person name="Kohler A."/>
            <person name="Barry K."/>
            <person name="LaButti K."/>
            <person name="Morin E."/>
            <person name="Salamov A."/>
            <person name="Lipzen A."/>
            <person name="Mereny Z."/>
            <person name="Hegedus B."/>
            <person name="Baldrian P."/>
            <person name="Stursova M."/>
            <person name="Weitz H."/>
            <person name="Taylor A."/>
            <person name="Grigoriev I.V."/>
            <person name="Nagy L.G."/>
            <person name="Martin F."/>
            <person name="Kauserud H."/>
        </authorList>
    </citation>
    <scope>NUCLEOTIDE SEQUENCE</scope>
    <source>
        <strain evidence="8">9144</strain>
    </source>
</reference>
<dbReference type="PROSITE" id="PS52012">
    <property type="entry name" value="CFEM"/>
    <property type="match status" value="1"/>
</dbReference>
<feature type="non-terminal residue" evidence="8">
    <location>
        <position position="225"/>
    </location>
</feature>